<gene>
    <name evidence="2" type="ORF">M0639_32600</name>
</gene>
<dbReference type="EMBL" id="CP096567">
    <property type="protein sequence ID" value="UPU46488.1"/>
    <property type="molecule type" value="Genomic_DNA"/>
</dbReference>
<evidence type="ECO:0000313" key="3">
    <source>
        <dbReference type="Proteomes" id="UP000831484"/>
    </source>
</evidence>
<dbReference type="AlphaFoldDB" id="A0AB38RMD8"/>
<dbReference type="RefSeq" id="WP_156525060.1">
    <property type="nucleotide sequence ID" value="NZ_CP096567.1"/>
</dbReference>
<keyword evidence="3" id="KW-1185">Reference proteome</keyword>
<name>A0AB38RMD8_RHOSG</name>
<evidence type="ECO:0000313" key="2">
    <source>
        <dbReference type="EMBL" id="UPU46488.1"/>
    </source>
</evidence>
<feature type="region of interest" description="Disordered" evidence="1">
    <location>
        <begin position="1"/>
        <end position="25"/>
    </location>
</feature>
<evidence type="ECO:0000256" key="1">
    <source>
        <dbReference type="SAM" id="MobiDB-lite"/>
    </source>
</evidence>
<keyword evidence="2" id="KW-0614">Plasmid</keyword>
<dbReference type="Proteomes" id="UP000831484">
    <property type="component" value="Plasmid pdjl-6-4"/>
</dbReference>
<organism evidence="2 3">
    <name type="scientific">Rhodococcus qingshengii JCM 15477</name>
    <dbReference type="NCBI Taxonomy" id="1303681"/>
    <lineage>
        <taxon>Bacteria</taxon>
        <taxon>Bacillati</taxon>
        <taxon>Actinomycetota</taxon>
        <taxon>Actinomycetes</taxon>
        <taxon>Mycobacteriales</taxon>
        <taxon>Nocardiaceae</taxon>
        <taxon>Rhodococcus</taxon>
        <taxon>Rhodococcus erythropolis group</taxon>
    </lineage>
</organism>
<protein>
    <submittedName>
        <fullName evidence="2">Uncharacterized protein</fullName>
    </submittedName>
</protein>
<sequence length="47" mass="5001">MTSDASMMTHLGGGRTAMIVPDESRKIPATLPTKTSVQSRRAVRCGP</sequence>
<geneLocation type="plasmid" evidence="2 3">
    <name>pdjl-6-4</name>
</geneLocation>
<reference evidence="3" key="1">
    <citation type="journal article" date="2022" name="Environ. Microbiol.">
        <title>Functional analysis, diversity, and distribution of carbendazim hydrolases MheI and CbmA, responsible for the initial step in carbendazim degradation.</title>
        <authorList>
            <person name="Zhang M."/>
            <person name="Bai X."/>
            <person name="Li Q."/>
            <person name="Zhang L."/>
            <person name="Zhu Q."/>
            <person name="Gao S."/>
            <person name="Ke Z."/>
            <person name="Jiang M."/>
            <person name="Hu J."/>
            <person name="Qiu J."/>
            <person name="Hong Q."/>
        </authorList>
    </citation>
    <scope>NUCLEOTIDE SEQUENCE [LARGE SCALE GENOMIC DNA]</scope>
    <source>
        <strain evidence="3">djl-6</strain>
    </source>
</reference>
<proteinExistence type="predicted"/>
<accession>A0AB38RMD8</accession>